<proteinExistence type="predicted"/>
<protein>
    <submittedName>
        <fullName evidence="1">Uncharacterized protein</fullName>
    </submittedName>
</protein>
<reference evidence="2" key="1">
    <citation type="journal article" date="2017" name="Nat. Commun.">
        <title>The asparagus genome sheds light on the origin and evolution of a young Y chromosome.</title>
        <authorList>
            <person name="Harkess A."/>
            <person name="Zhou J."/>
            <person name="Xu C."/>
            <person name="Bowers J.E."/>
            <person name="Van der Hulst R."/>
            <person name="Ayyampalayam S."/>
            <person name="Mercati F."/>
            <person name="Riccardi P."/>
            <person name="McKain M.R."/>
            <person name="Kakrana A."/>
            <person name="Tang H."/>
            <person name="Ray J."/>
            <person name="Groenendijk J."/>
            <person name="Arikit S."/>
            <person name="Mathioni S.M."/>
            <person name="Nakano M."/>
            <person name="Shan H."/>
            <person name="Telgmann-Rauber A."/>
            <person name="Kanno A."/>
            <person name="Yue Z."/>
            <person name="Chen H."/>
            <person name="Li W."/>
            <person name="Chen Y."/>
            <person name="Xu X."/>
            <person name="Zhang Y."/>
            <person name="Luo S."/>
            <person name="Chen H."/>
            <person name="Gao J."/>
            <person name="Mao Z."/>
            <person name="Pires J.C."/>
            <person name="Luo M."/>
            <person name="Kudrna D."/>
            <person name="Wing R.A."/>
            <person name="Meyers B.C."/>
            <person name="Yi K."/>
            <person name="Kong H."/>
            <person name="Lavrijsen P."/>
            <person name="Sunseri F."/>
            <person name="Falavigna A."/>
            <person name="Ye Y."/>
            <person name="Leebens-Mack J.H."/>
            <person name="Chen G."/>
        </authorList>
    </citation>
    <scope>NUCLEOTIDE SEQUENCE [LARGE SCALE GENOMIC DNA]</scope>
    <source>
        <strain evidence="2">cv. DH0086</strain>
    </source>
</reference>
<dbReference type="AlphaFoldDB" id="A0A5P1EIR2"/>
<dbReference type="Gramene" id="ONK65786">
    <property type="protein sequence ID" value="ONK65786"/>
    <property type="gene ID" value="A4U43_C06F960"/>
</dbReference>
<gene>
    <name evidence="1" type="ORF">A4U43_C06F960</name>
</gene>
<feature type="non-terminal residue" evidence="1">
    <location>
        <position position="1"/>
    </location>
</feature>
<evidence type="ECO:0000313" key="2">
    <source>
        <dbReference type="Proteomes" id="UP000243459"/>
    </source>
</evidence>
<organism evidence="1 2">
    <name type="scientific">Asparagus officinalis</name>
    <name type="common">Garden asparagus</name>
    <dbReference type="NCBI Taxonomy" id="4686"/>
    <lineage>
        <taxon>Eukaryota</taxon>
        <taxon>Viridiplantae</taxon>
        <taxon>Streptophyta</taxon>
        <taxon>Embryophyta</taxon>
        <taxon>Tracheophyta</taxon>
        <taxon>Spermatophyta</taxon>
        <taxon>Magnoliopsida</taxon>
        <taxon>Liliopsida</taxon>
        <taxon>Asparagales</taxon>
        <taxon>Asparagaceae</taxon>
        <taxon>Asparagoideae</taxon>
        <taxon>Asparagus</taxon>
    </lineage>
</organism>
<name>A0A5P1EIR2_ASPOF</name>
<dbReference type="EMBL" id="CM007386">
    <property type="protein sequence ID" value="ONK65786.1"/>
    <property type="molecule type" value="Genomic_DNA"/>
</dbReference>
<evidence type="ECO:0000313" key="1">
    <source>
        <dbReference type="EMBL" id="ONK65786.1"/>
    </source>
</evidence>
<sequence>TFWKNRVGGVGPHEADVGSALDDGEDLRGARVLVGSVEATVRARSQCGPGDAEGVESLGRRPSDLGHCWSDAWCCVLRRDVVEESPEEEVLGDYSFRVFAYKAVDDYCNTKRRDHH</sequence>
<dbReference type="Proteomes" id="UP000243459">
    <property type="component" value="Chromosome 6"/>
</dbReference>
<accession>A0A5P1EIR2</accession>
<keyword evidence="2" id="KW-1185">Reference proteome</keyword>